<accession>A0A6F9DY03</accession>
<dbReference type="InterPro" id="IPR036084">
    <property type="entry name" value="Ser_inhib-like_sf"/>
</dbReference>
<dbReference type="Pfam" id="PF01826">
    <property type="entry name" value="TIL"/>
    <property type="match status" value="1"/>
</dbReference>
<evidence type="ECO:0000313" key="3">
    <source>
        <dbReference type="EMBL" id="CAB3267846.1"/>
    </source>
</evidence>
<gene>
    <name evidence="3" type="primary">Zan-004</name>
</gene>
<sequence length="207" mass="22326">MKVICFVVALASVLLCVNADISTQFCRPNEFLSFSCAQCDEPCSDIAPGTTSLCQSICAPGCRCNKGYCRNSVNQCVPIAPIPTPIVFTPPPGPPPGCGINEVYIPPDGCESGCTSCASLRQLPTPRVCLAVCSTGCLCKPGYCRDTDNNCVQAVPECGPNMQHSAQCRLECVCNTLYSCSVRFTCEKCKCKIGYCRRNGHCVRRYF</sequence>
<evidence type="ECO:0000259" key="2">
    <source>
        <dbReference type="Pfam" id="PF01826"/>
    </source>
</evidence>
<evidence type="ECO:0000256" key="1">
    <source>
        <dbReference type="SAM" id="SignalP"/>
    </source>
</evidence>
<feature type="chain" id="PRO_5026343974" evidence="1">
    <location>
        <begin position="20"/>
        <end position="207"/>
    </location>
</feature>
<dbReference type="Gene3D" id="2.10.25.10">
    <property type="entry name" value="Laminin"/>
    <property type="match status" value="2"/>
</dbReference>
<dbReference type="InterPro" id="IPR002919">
    <property type="entry name" value="TIL_dom"/>
</dbReference>
<protein>
    <submittedName>
        <fullName evidence="3">Zonadhesin</fullName>
    </submittedName>
</protein>
<dbReference type="SUPFAM" id="SSF57567">
    <property type="entry name" value="Serine protease inhibitors"/>
    <property type="match status" value="2"/>
</dbReference>
<organism evidence="3">
    <name type="scientific">Phallusia mammillata</name>
    <dbReference type="NCBI Taxonomy" id="59560"/>
    <lineage>
        <taxon>Eukaryota</taxon>
        <taxon>Metazoa</taxon>
        <taxon>Chordata</taxon>
        <taxon>Tunicata</taxon>
        <taxon>Ascidiacea</taxon>
        <taxon>Phlebobranchia</taxon>
        <taxon>Ascidiidae</taxon>
        <taxon>Phallusia</taxon>
    </lineage>
</organism>
<feature type="domain" description="TIL" evidence="2">
    <location>
        <begin position="26"/>
        <end position="79"/>
    </location>
</feature>
<name>A0A6F9DY03_9ASCI</name>
<proteinExistence type="evidence at transcript level"/>
<dbReference type="AlphaFoldDB" id="A0A6F9DY03"/>
<keyword evidence="1" id="KW-0732">Signal</keyword>
<reference evidence="3" key="1">
    <citation type="submission" date="2020-04" db="EMBL/GenBank/DDBJ databases">
        <authorList>
            <person name="Neveu A P."/>
        </authorList>
    </citation>
    <scope>NUCLEOTIDE SEQUENCE</scope>
    <source>
        <tissue evidence="3">Whole embryo</tissue>
    </source>
</reference>
<feature type="signal peptide" evidence="1">
    <location>
        <begin position="1"/>
        <end position="19"/>
    </location>
</feature>
<dbReference type="EMBL" id="LR791984">
    <property type="protein sequence ID" value="CAB3267846.1"/>
    <property type="molecule type" value="mRNA"/>
</dbReference>